<sequence>MSDVVGAPSATDDVSSERIELDMECTEVAPVVSPPSIASIFPTSAVIPEDTENHLDRRTEFRRATMLPPPAIPRVYSELRFKGIQDPYNDQQQNPMVSTLNAASLDTMLSGGLRKFFEKYKKLSTSMNLQLQTPEIRFKDLSFTARVEVKRSNQVDATVGAYLKRLLLPCVKRPTADNYVLHPMTGIIPPGSMTLLLANPGAGKSTFLKALAGKLRTKSNVTTLDGEISYSGLSPNNIDLSKLVSLVDQRDNHCATLTVRETFKFADMCLNGPPKKKERPGKLVDVANLRSELVLHVLGLSNCADTVVGDALLRGVSGGERKRVTVGEMLVGGQSIFLCDEISTGLDSAATFDIVNSLRSWTKTLGGSCIVALLQPPPEVVELFDDIMMLSAGHLVYHGPRKFTLPYFQSLGFTCPPRTDPSDFLIEVVSGRGAKFYPDDAPSPCLVKPEEFGHAFKCSDIHATVQDQLCQGSTIHDVATIKRISYIARKTQVFGMGFVESTLLLLQRQKMLFVRDKPLLYGKMTEALVVGLLLGVIYLNCKKSLYLRMCFFSIAIFQRQAWQRITISFSLRNVFYKQRSRNFFRTISYVIADSIVQIPMNLAVSTVMGTIFYFMSGLTPETSTFFVFLAILVVFQHTIGAYFTLLSSLSPSITVAQAAAGISVSFFLLFSGNIILSDLIPSYWRWMYWANPIAWALRSVMLNEFTSSSYTDLDRSRILNQFQVRQGPEFVWIGILVLLGYFFVFTGLNTVALHYIRFEVHMGVKNVPIDGTETVAVAASLAPHVEVQVGPPTNNTTDVVSNELQFIPAFLTVQNLDYFVTLSTGEERQLLHQVTAFFEPGTMTALMGSSGAGKTTFMDVIAGRKTGGRIVGDIHINGELKDPTIFSRIAAYCEQMDIHSERATIREALLFSTFLRLPESISDQAKLGLVDETLHLLELHTIAHELILHLSVEQKKRVTIGVEVVANPSILFLDEPTSGLDARSAQVVMRGVQSIARTGRTVVCTIHQPSIQIFELFDSLLLLQKGGRVAYFGELGHDSQHMLEYFQHIPGTEKIKPLYNPATYMLEVIGAGIGRKDIKNYADEYANSALRVKNNKEATRLSEPSDAMVRFSTLEFDPIATSMTNQLRWLVLKSSRTYWRSPAYNFVRIVLFPIFALIFGSTFFQLEITSVSKVNSHVALIYNSMDFIGVINMMTVLDITCSERAVYYRERMSNYYSVFPFSVSLFVAEFPYLVLISGFFITVEYWMVGWYDDAGRFFFFWFTFFLYISLCTFLGQWMSVLLPNSKVANVAVGAISCLLNLFSGFLLPFIDMKWGYRWVTWIMPSSYALNVLIGCELADCPASGKGEGCQAITLPTGNTTTIHDYILTNFGFDASQQYTSLGVLVLEWCCIQVAIFLTLKFVCHLKR</sequence>
<feature type="domain" description="ABC transporter" evidence="10">
    <location>
        <begin position="813"/>
        <end position="1051"/>
    </location>
</feature>
<keyword evidence="5" id="KW-0547">Nucleotide-binding</keyword>
<accession>A0A024UUR4</accession>
<feature type="transmembrane region" description="Helical" evidence="9">
    <location>
        <begin position="1146"/>
        <end position="1166"/>
    </location>
</feature>
<dbReference type="VEuPathDB" id="FungiDB:H310_00610"/>
<evidence type="ECO:0000313" key="11">
    <source>
        <dbReference type="EMBL" id="ETW10261.1"/>
    </source>
</evidence>
<keyword evidence="4 9" id="KW-0812">Transmembrane</keyword>
<dbReference type="SUPFAM" id="SSF52540">
    <property type="entry name" value="P-loop containing nucleoside triphosphate hydrolases"/>
    <property type="match status" value="2"/>
</dbReference>
<dbReference type="PROSITE" id="PS00211">
    <property type="entry name" value="ABC_TRANSPORTER_1"/>
    <property type="match status" value="1"/>
</dbReference>
<dbReference type="EMBL" id="KI913952">
    <property type="protein sequence ID" value="ETW10261.1"/>
    <property type="molecule type" value="Genomic_DNA"/>
</dbReference>
<evidence type="ECO:0000256" key="6">
    <source>
        <dbReference type="ARBA" id="ARBA00022840"/>
    </source>
</evidence>
<dbReference type="GO" id="GO:0140359">
    <property type="term" value="F:ABC-type transporter activity"/>
    <property type="evidence" value="ECO:0007669"/>
    <property type="project" value="InterPro"/>
</dbReference>
<evidence type="ECO:0000259" key="10">
    <source>
        <dbReference type="PROSITE" id="PS50893"/>
    </source>
</evidence>
<dbReference type="InterPro" id="IPR003439">
    <property type="entry name" value="ABC_transporter-like_ATP-bd"/>
</dbReference>
<comment type="subcellular location">
    <subcellularLocation>
        <location evidence="1">Membrane</location>
        <topology evidence="1">Multi-pass membrane protein</topology>
    </subcellularLocation>
</comment>
<dbReference type="GO" id="GO:0005524">
    <property type="term" value="F:ATP binding"/>
    <property type="evidence" value="ECO:0007669"/>
    <property type="project" value="UniProtKB-KW"/>
</dbReference>
<feature type="domain" description="ABC transporter" evidence="10">
    <location>
        <begin position="136"/>
        <end position="417"/>
    </location>
</feature>
<dbReference type="FunFam" id="3.40.50.300:FF:000289">
    <property type="entry name" value="ABC transporter G family member 31"/>
    <property type="match status" value="1"/>
</dbReference>
<comment type="similarity">
    <text evidence="2">Belongs to the ABC transporter superfamily. ABCG family. PDR (TC 3.A.1.205) subfamily.</text>
</comment>
<feature type="transmembrane region" description="Helical" evidence="9">
    <location>
        <begin position="730"/>
        <end position="756"/>
    </location>
</feature>
<dbReference type="InterPro" id="IPR003593">
    <property type="entry name" value="AAA+_ATPase"/>
</dbReference>
<dbReference type="InterPro" id="IPR043926">
    <property type="entry name" value="ABCG_dom"/>
</dbReference>
<dbReference type="GeneID" id="20077660"/>
<dbReference type="CDD" id="cd03232">
    <property type="entry name" value="ABCG_PDR_domain2"/>
    <property type="match status" value="1"/>
</dbReference>
<dbReference type="RefSeq" id="XP_008861672.1">
    <property type="nucleotide sequence ID" value="XM_008863450.1"/>
</dbReference>
<keyword evidence="8 9" id="KW-0472">Membrane</keyword>
<dbReference type="GO" id="GO:0016020">
    <property type="term" value="C:membrane"/>
    <property type="evidence" value="ECO:0007669"/>
    <property type="project" value="UniProtKB-SubCell"/>
</dbReference>
<dbReference type="GO" id="GO:0016887">
    <property type="term" value="F:ATP hydrolysis activity"/>
    <property type="evidence" value="ECO:0007669"/>
    <property type="project" value="InterPro"/>
</dbReference>
<feature type="transmembrane region" description="Helical" evidence="9">
    <location>
        <begin position="518"/>
        <end position="539"/>
    </location>
</feature>
<dbReference type="OrthoDB" id="66620at2759"/>
<feature type="transmembrane region" description="Helical" evidence="9">
    <location>
        <begin position="583"/>
        <end position="613"/>
    </location>
</feature>
<dbReference type="InterPro" id="IPR027417">
    <property type="entry name" value="P-loop_NTPase"/>
</dbReference>
<proteinExistence type="inferred from homology"/>
<dbReference type="InterPro" id="IPR013525">
    <property type="entry name" value="ABC2_TM"/>
</dbReference>
<feature type="transmembrane region" description="Helical" evidence="9">
    <location>
        <begin position="658"/>
        <end position="676"/>
    </location>
</feature>
<feature type="transmembrane region" description="Helical" evidence="9">
    <location>
        <begin position="625"/>
        <end position="646"/>
    </location>
</feature>
<evidence type="ECO:0000256" key="2">
    <source>
        <dbReference type="ARBA" id="ARBA00006012"/>
    </source>
</evidence>
<evidence type="ECO:0000256" key="1">
    <source>
        <dbReference type="ARBA" id="ARBA00004141"/>
    </source>
</evidence>
<keyword evidence="7 9" id="KW-1133">Transmembrane helix</keyword>
<protein>
    <recommendedName>
        <fullName evidence="10">ABC transporter domain-containing protein</fullName>
    </recommendedName>
</protein>
<evidence type="ECO:0000256" key="3">
    <source>
        <dbReference type="ARBA" id="ARBA00022448"/>
    </source>
</evidence>
<feature type="transmembrane region" description="Helical" evidence="9">
    <location>
        <begin position="1287"/>
        <end position="1310"/>
    </location>
</feature>
<dbReference type="Gene3D" id="3.40.50.300">
    <property type="entry name" value="P-loop containing nucleotide triphosphate hydrolases"/>
    <property type="match status" value="2"/>
</dbReference>
<keyword evidence="6" id="KW-0067">ATP-binding</keyword>
<dbReference type="Pfam" id="PF19055">
    <property type="entry name" value="ABC2_membrane_7"/>
    <property type="match status" value="2"/>
</dbReference>
<evidence type="ECO:0000256" key="7">
    <source>
        <dbReference type="ARBA" id="ARBA00022989"/>
    </source>
</evidence>
<dbReference type="InterPro" id="IPR034003">
    <property type="entry name" value="ABCG_PDR_2"/>
</dbReference>
<feature type="transmembrane region" description="Helical" evidence="9">
    <location>
        <begin position="1218"/>
        <end position="1242"/>
    </location>
</feature>
<evidence type="ECO:0000256" key="5">
    <source>
        <dbReference type="ARBA" id="ARBA00022741"/>
    </source>
</evidence>
<name>A0A024UUR4_9STRA</name>
<organism evidence="11">
    <name type="scientific">Aphanomyces invadans</name>
    <dbReference type="NCBI Taxonomy" id="157072"/>
    <lineage>
        <taxon>Eukaryota</taxon>
        <taxon>Sar</taxon>
        <taxon>Stramenopiles</taxon>
        <taxon>Oomycota</taxon>
        <taxon>Saprolegniomycetes</taxon>
        <taxon>Saprolegniales</taxon>
        <taxon>Verrucalvaceae</taxon>
        <taxon>Aphanomyces</taxon>
    </lineage>
</organism>
<dbReference type="Pfam" id="PF01061">
    <property type="entry name" value="ABC2_membrane"/>
    <property type="match status" value="2"/>
</dbReference>
<dbReference type="Pfam" id="PF00005">
    <property type="entry name" value="ABC_tran"/>
    <property type="match status" value="2"/>
</dbReference>
<dbReference type="PROSITE" id="PS50893">
    <property type="entry name" value="ABC_TRANSPORTER_2"/>
    <property type="match status" value="2"/>
</dbReference>
<evidence type="ECO:0000256" key="8">
    <source>
        <dbReference type="ARBA" id="ARBA00023136"/>
    </source>
</evidence>
<feature type="transmembrane region" description="Helical" evidence="9">
    <location>
        <begin position="1178"/>
        <end position="1197"/>
    </location>
</feature>
<feature type="transmembrane region" description="Helical" evidence="9">
    <location>
        <begin position="1254"/>
        <end position="1275"/>
    </location>
</feature>
<dbReference type="PANTHER" id="PTHR19241">
    <property type="entry name" value="ATP-BINDING CASSETTE TRANSPORTER"/>
    <property type="match status" value="1"/>
</dbReference>
<dbReference type="eggNOG" id="KOG0065">
    <property type="taxonomic scope" value="Eukaryota"/>
</dbReference>
<keyword evidence="3" id="KW-0813">Transport</keyword>
<dbReference type="SMART" id="SM00382">
    <property type="entry name" value="AAA"/>
    <property type="match status" value="2"/>
</dbReference>
<dbReference type="InterPro" id="IPR017871">
    <property type="entry name" value="ABC_transporter-like_CS"/>
</dbReference>
<evidence type="ECO:0000256" key="9">
    <source>
        <dbReference type="SAM" id="Phobius"/>
    </source>
</evidence>
<dbReference type="STRING" id="157072.A0A024UUR4"/>
<reference evidence="11" key="1">
    <citation type="submission" date="2013-12" db="EMBL/GenBank/DDBJ databases">
        <title>The Genome Sequence of Aphanomyces invadans NJM9701.</title>
        <authorList>
            <consortium name="The Broad Institute Genomics Platform"/>
            <person name="Russ C."/>
            <person name="Tyler B."/>
            <person name="van West P."/>
            <person name="Dieguez-Uribeondo J."/>
            <person name="Young S.K."/>
            <person name="Zeng Q."/>
            <person name="Gargeya S."/>
            <person name="Fitzgerald M."/>
            <person name="Abouelleil A."/>
            <person name="Alvarado L."/>
            <person name="Chapman S.B."/>
            <person name="Gainer-Dewar J."/>
            <person name="Goldberg J."/>
            <person name="Griggs A."/>
            <person name="Gujja S."/>
            <person name="Hansen M."/>
            <person name="Howarth C."/>
            <person name="Imamovic A."/>
            <person name="Ireland A."/>
            <person name="Larimer J."/>
            <person name="McCowan C."/>
            <person name="Murphy C."/>
            <person name="Pearson M."/>
            <person name="Poon T.W."/>
            <person name="Priest M."/>
            <person name="Roberts A."/>
            <person name="Saif S."/>
            <person name="Shea T."/>
            <person name="Sykes S."/>
            <person name="Wortman J."/>
            <person name="Nusbaum C."/>
            <person name="Birren B."/>
        </authorList>
    </citation>
    <scope>NUCLEOTIDE SEQUENCE [LARGE SCALE GENOMIC DNA]</scope>
    <source>
        <strain evidence="11">NJM9701</strain>
    </source>
</reference>
<feature type="transmembrane region" description="Helical" evidence="9">
    <location>
        <begin position="1381"/>
        <end position="1403"/>
    </location>
</feature>
<gene>
    <name evidence="11" type="ORF">H310_00610</name>
</gene>
<evidence type="ECO:0000256" key="4">
    <source>
        <dbReference type="ARBA" id="ARBA00022692"/>
    </source>
</evidence>